<name>A0A0W8FZH4_9ZZZZ</name>
<protein>
    <submittedName>
        <fullName evidence="1">N-acetylneuraminate cytidylyltransferase</fullName>
        <ecNumber evidence="1">2.7.7.43</ecNumber>
    </submittedName>
</protein>
<organism evidence="1">
    <name type="scientific">hydrocarbon metagenome</name>
    <dbReference type="NCBI Taxonomy" id="938273"/>
    <lineage>
        <taxon>unclassified sequences</taxon>
        <taxon>metagenomes</taxon>
        <taxon>ecological metagenomes</taxon>
    </lineage>
</organism>
<dbReference type="SUPFAM" id="SSF53448">
    <property type="entry name" value="Nucleotide-diphospho-sugar transferases"/>
    <property type="match status" value="1"/>
</dbReference>
<reference evidence="1" key="1">
    <citation type="journal article" date="2015" name="Proc. Natl. Acad. Sci. U.S.A.">
        <title>Networks of energetic and metabolic interactions define dynamics in microbial communities.</title>
        <authorList>
            <person name="Embree M."/>
            <person name="Liu J.K."/>
            <person name="Al-Bassam M.M."/>
            <person name="Zengler K."/>
        </authorList>
    </citation>
    <scope>NUCLEOTIDE SEQUENCE</scope>
</reference>
<dbReference type="InterPro" id="IPR003329">
    <property type="entry name" value="Cytidylyl_trans"/>
</dbReference>
<keyword evidence="1" id="KW-0808">Transferase</keyword>
<keyword evidence="1" id="KW-0548">Nucleotidyltransferase</keyword>
<dbReference type="AlphaFoldDB" id="A0A0W8FZH4"/>
<comment type="caution">
    <text evidence="1">The sequence shown here is derived from an EMBL/GenBank/DDBJ whole genome shotgun (WGS) entry which is preliminary data.</text>
</comment>
<dbReference type="GO" id="GO:0008781">
    <property type="term" value="F:N-acylneuraminate cytidylyltransferase activity"/>
    <property type="evidence" value="ECO:0007669"/>
    <property type="project" value="UniProtKB-EC"/>
</dbReference>
<dbReference type="EC" id="2.7.7.43" evidence="1"/>
<dbReference type="Gene3D" id="3.90.550.10">
    <property type="entry name" value="Spore Coat Polysaccharide Biosynthesis Protein SpsA, Chain A"/>
    <property type="match status" value="1"/>
</dbReference>
<dbReference type="CDD" id="cd02518">
    <property type="entry name" value="GT2_SpsF"/>
    <property type="match status" value="1"/>
</dbReference>
<dbReference type="InterPro" id="IPR029044">
    <property type="entry name" value="Nucleotide-diphossugar_trans"/>
</dbReference>
<gene>
    <name evidence="1" type="ORF">ASZ90_004536</name>
</gene>
<dbReference type="PANTHER" id="PTHR42866:SF1">
    <property type="entry name" value="SPORE COAT POLYSACCHARIDE BIOSYNTHESIS PROTEIN SPSF"/>
    <property type="match status" value="1"/>
</dbReference>
<dbReference type="EMBL" id="LNQE01000636">
    <property type="protein sequence ID" value="KUG25635.1"/>
    <property type="molecule type" value="Genomic_DNA"/>
</dbReference>
<dbReference type="GO" id="GO:0005829">
    <property type="term" value="C:cytosol"/>
    <property type="evidence" value="ECO:0007669"/>
    <property type="project" value="TreeGrafter"/>
</dbReference>
<evidence type="ECO:0000313" key="1">
    <source>
        <dbReference type="EMBL" id="KUG25635.1"/>
    </source>
</evidence>
<proteinExistence type="predicted"/>
<accession>A0A0W8FZH4</accession>
<dbReference type="Pfam" id="PF02348">
    <property type="entry name" value="CTP_transf_3"/>
    <property type="match status" value="1"/>
</dbReference>
<sequence length="273" mass="32327">MNEIRIVTVVQARTSSSRLPNKILLEVLGKPLLIRLLERISTSKLVGKIVVATSTEKDDNPIEKLCKENNIEIYRGSLNDLLDRHYQVAKIFNADAVVKIPSDCPLIDPSVIDKVIEHFLDNIDKYDYVSNLHPATYPDGNDVEIISFKTIERAWKEATKIFEREHTTPYIWENKDKFRIGNVEWETGLDYSTTHRWTIDYEEDYLFIKAVYDELYKKKTNFGINDILNLLKEKPYIYRINEKHLGKYWYENHFDELRNISEYKQKREFKNND</sequence>
<dbReference type="PANTHER" id="PTHR42866">
    <property type="entry name" value="3-DEOXY-MANNO-OCTULOSONATE CYTIDYLYLTRANSFERASE"/>
    <property type="match status" value="1"/>
</dbReference>